<dbReference type="PANTHER" id="PTHR35175:SF2">
    <property type="entry name" value="DUF1289 DOMAIN-CONTAINING PROTEIN"/>
    <property type="match status" value="1"/>
</dbReference>
<dbReference type="EMBL" id="CP054840">
    <property type="protein sequence ID" value="QKV55092.1"/>
    <property type="molecule type" value="Genomic_DNA"/>
</dbReference>
<evidence type="ECO:0000313" key="2">
    <source>
        <dbReference type="Proteomes" id="UP000509579"/>
    </source>
</evidence>
<proteinExistence type="predicted"/>
<dbReference type="RefSeq" id="WP_175505881.1">
    <property type="nucleotide sequence ID" value="NZ_CP054840.1"/>
</dbReference>
<reference evidence="1 2" key="1">
    <citation type="submission" date="2020-06" db="EMBL/GenBank/DDBJ databases">
        <title>Acidovorax antarctica sp. nov., isolated from Corinth ice sheet soil, Antarctic Fields Peninsula.</title>
        <authorList>
            <person name="Xu Q."/>
            <person name="Peng F."/>
        </authorList>
    </citation>
    <scope>NUCLEOTIDE SEQUENCE [LARGE SCALE GENOMIC DNA]</scope>
    <source>
        <strain evidence="1 2">16-35-5</strain>
    </source>
</reference>
<dbReference type="InterPro" id="IPR010710">
    <property type="entry name" value="DUF1289"/>
</dbReference>
<accession>A0A6N1XAJ5</accession>
<organism evidence="1 2">
    <name type="scientific">Comamonas antarctica</name>
    <dbReference type="NCBI Taxonomy" id="2743470"/>
    <lineage>
        <taxon>Bacteria</taxon>
        <taxon>Pseudomonadati</taxon>
        <taxon>Pseudomonadota</taxon>
        <taxon>Betaproteobacteria</taxon>
        <taxon>Burkholderiales</taxon>
        <taxon>Comamonadaceae</taxon>
        <taxon>Comamonas</taxon>
    </lineage>
</organism>
<protein>
    <submittedName>
        <fullName evidence="1">DUF1289 domain-containing protein</fullName>
    </submittedName>
</protein>
<name>A0A6N1XAJ5_9BURK</name>
<dbReference type="AlphaFoldDB" id="A0A6N1XAJ5"/>
<sequence length="88" mass="9371">MDIPVALARRAAQVAAEGGFAADFDGVVTSPCISVCRMTADRSHCQGCFRTLEELRAWGKADAATRQAIWVKLLERAGVAHPAQVVSS</sequence>
<evidence type="ECO:0000313" key="1">
    <source>
        <dbReference type="EMBL" id="QKV55092.1"/>
    </source>
</evidence>
<keyword evidence="2" id="KW-1185">Reference proteome</keyword>
<dbReference type="Pfam" id="PF06945">
    <property type="entry name" value="DUF1289"/>
    <property type="match status" value="1"/>
</dbReference>
<dbReference type="PANTHER" id="PTHR35175">
    <property type="entry name" value="DUF1289 DOMAIN-CONTAINING PROTEIN"/>
    <property type="match status" value="1"/>
</dbReference>
<dbReference type="Proteomes" id="UP000509579">
    <property type="component" value="Chromosome"/>
</dbReference>
<gene>
    <name evidence="1" type="ORF">HUK68_16905</name>
</gene>
<dbReference type="KEGG" id="aant:HUK68_16905"/>